<feature type="compositionally biased region" description="Low complexity" evidence="6">
    <location>
        <begin position="10"/>
        <end position="49"/>
    </location>
</feature>
<sequence length="2187" mass="228589">MTAPNPPSGPTASSPTAPSGASSGSTPPGSSGASSHSTPPGSSGAAGSGRSNRPRHVPIAVVGTAALTPGAADAEGFWRNVLTGRDLITDVPADHWLIEDYYDPDPSAPDRTYARRGAFLPAIDFDPSAYGIPPNALPATDTTQLLALAVAERVLADAGLSGAERFDGERTGVILGTAALELLHTMSNRMQRPVWLKSLRESGIPEERAQEVCDRIADHYVPWQEESFPGVLSNVVAGRIASRFDLHGSNYTTDAACGSSLAAVTAAANELAVGTADLMITGGVDTLNDILMYMCFSKTPALSRSGDCRPFSDAADGTMLGEALVMFALKRLDDAERDGDRIHAVLRGIGSSSDGRGSAIYTPVPAGQARALRRAYVSAGYGPETVELVEAHGTGTTAGDAAEFTALRTVFQESGRTDDQWCALGSVKSQIGHTKSAAGAAGLLKAVMALRHKVLPPTIKVERPNPALELENSPLYLNTEARPWVKDASQPRRASVSSFGFGGTNFHLTLEEYVPAPGVRSRPVPPARTVPTELLVFGASSAEELLTQARKLANETPDGTWAKAALAAQRAFRPSDPYRLALTAAGPEELAKRLESLGTLIRRDPDRSLTTPDGVTYRTGPAAPGRTAFLFSGQGSQYTGMGADLAMHLPGAREAWDRAAGHEPDAELPLHRVVFPVPAFTEESRAAQQDLLTRTEWAQPALAVQSVALLGVLRAAGVEPDCVAGHSFGELVALHAAGVLDEHVLLRLARRRGELMRDAGTEPGAMLAVMGIAREDVDTLLDGFEDAVWAANDNAPGQVVLSGRADAVDQLERRLVAQGVPVRRLRASGAFHTPLMAGAVEPFTEFLDDLDLRAPKLDVYGNADAEPYPEDPALIRERVAGHLLSPVRFVAGVEAMYQSGIRTFVEVGAGSTLNGLTGEILEGREHLALSLDRRGVHGVTALQQALGTLAVSGVAVDLDALWTEGRASEAHEEDDGSSRPRSQSQVQSPSRPRPRMAVPISGANHGALYPPPGGAEALPRPVQATAAAAAQAEAATEAGFAQPAPAVRAAAADPWLSAFQETQRQAAEAHTEFQRTMAESHVQFLRTLETSSLGTAGGPPLPAQAPLIPPSPQLPVPAEEFTPPPVPPQAETAATPTLTTTTETTPVAPGLDVGALLMEVVAEKTGFPADILEFRMELETDLGIDSIKRVQILSVLRERVPALARVDAHELAPLRTLQQITDKLREAQESDSPAAMPAPALGPVAPGLDVGALLMEVVAEKTGFPVDILEFRMELETDLGIDSIKRVQILSVLRERVPALARVDAHELAPLRTLQQITDKLRDAESGAAPVALSAPPPRPVEEQASLEQAPPPRPLARAVSVMVAAPLPGMELAGLRDGPVLVTDEGTGVARRLVDRLGERGVRAAVVTEALLADAADVADAEGGGVVLLTGLRPVASAEAATSVNREIFGAARSVARQLAGRGGVFVTVQDTGGDFGLGGGQGERAWLGGAAGLARSAAKEWPDAQVKAVDCERGDRDADALAEVLATELLRGGSSGDIGLRADGTRWALRDKDAPAGPGQATEEHAGPLSPDSVIVATGGARGVTAVTLRALAEAHLPSIVLLGRTELTDEPAGLAEATDERQLKGLLAAQARRQGGTVPSPAELAGAAARVLAIREIRATLDAIEATGSRVRYLSVDTRDPQALHRALDTAREEFGPISGIVHGAGVLADSRLADKTDAQFADVFDTKVEGLRALLAATADDPLDLLCVFSSVAGRFGNTGQADYAMANEVLAQVASTVAVNRPDCLVKSIAWGPWDGGMVGPELREHFRDQGVPLIPTDAGARALLRELHDEPDPARVRVTLTAGDADVSSSLGTPPAEAVSGDIEVGLGSHPYLADHSVAATPVVPMALVMEWFLGAARAWRPDAPGFVLRDLEVLSRIGLAGPDTSSEQGQGQGHGQGQRLRVRGLADPSGDPVSSRLALELTSGAASPHYRAAVEVLTEADRPFSESVRYDAGDLGSPPDQEIYDGHVLFHGPAFHAITALEGISATGAAALVRGVHELEWPGEGWHTDPAAVDAGLQLALKWAEYAHHGAFLPMGAVEVRTTGRGPVGEGARCVVLARGAARDLDVSCDVALLGPDGSVHTELLGVTLVRRPDSPTRAPAPAEAPDSAQVTTASRSGSAAGGDCSVRTRPAPAGTPGRR</sequence>
<dbReference type="SUPFAM" id="SSF52151">
    <property type="entry name" value="FabD/lysophospholipase-like"/>
    <property type="match status" value="1"/>
</dbReference>
<feature type="domain" description="Ketosynthase family 3 (KS3)" evidence="8">
    <location>
        <begin position="56"/>
        <end position="512"/>
    </location>
</feature>
<dbReference type="Proteomes" id="UP001273589">
    <property type="component" value="Unassembled WGS sequence"/>
</dbReference>
<feature type="region of interest" description="Disordered" evidence="6">
    <location>
        <begin position="966"/>
        <end position="1018"/>
    </location>
</feature>
<feature type="region of interest" description="C-terminal hotdog fold" evidence="5">
    <location>
        <begin position="2002"/>
        <end position="2145"/>
    </location>
</feature>
<evidence type="ECO:0000256" key="3">
    <source>
        <dbReference type="ARBA" id="ARBA00022679"/>
    </source>
</evidence>
<feature type="region of interest" description="Disordered" evidence="6">
    <location>
        <begin position="1091"/>
        <end position="1132"/>
    </location>
</feature>
<dbReference type="SUPFAM" id="SSF47336">
    <property type="entry name" value="ACP-like"/>
    <property type="match status" value="2"/>
</dbReference>
<keyword evidence="1" id="KW-0596">Phosphopantetheine</keyword>
<dbReference type="Gene3D" id="3.40.366.10">
    <property type="entry name" value="Malonyl-Coenzyme A Acyl Carrier Protein, domain 2"/>
    <property type="match status" value="1"/>
</dbReference>
<dbReference type="PRINTS" id="PR01483">
    <property type="entry name" value="FASYNTHASE"/>
</dbReference>
<feature type="domain" description="Carrier" evidence="7">
    <location>
        <begin position="1148"/>
        <end position="1228"/>
    </location>
</feature>
<feature type="domain" description="PKS/mFAS DH" evidence="9">
    <location>
        <begin position="1850"/>
        <end position="2145"/>
    </location>
</feature>
<dbReference type="CDD" id="cd08953">
    <property type="entry name" value="KR_2_SDR_x"/>
    <property type="match status" value="1"/>
</dbReference>
<dbReference type="GO" id="GO:0004312">
    <property type="term" value="F:fatty acid synthase activity"/>
    <property type="evidence" value="ECO:0007669"/>
    <property type="project" value="InterPro"/>
</dbReference>
<dbReference type="Gene3D" id="3.10.129.110">
    <property type="entry name" value="Polyketide synthase dehydratase"/>
    <property type="match status" value="1"/>
</dbReference>
<feature type="compositionally biased region" description="Pro residues" evidence="6">
    <location>
        <begin position="1099"/>
        <end position="1115"/>
    </location>
</feature>
<dbReference type="InterPro" id="IPR032821">
    <property type="entry name" value="PKS_assoc"/>
</dbReference>
<name>A0AAJ2PLJ7_9ACTN</name>
<keyword evidence="2" id="KW-0597">Phosphoprotein</keyword>
<evidence type="ECO:0000259" key="8">
    <source>
        <dbReference type="PROSITE" id="PS52004"/>
    </source>
</evidence>
<dbReference type="InterPro" id="IPR014030">
    <property type="entry name" value="Ketoacyl_synth_N"/>
</dbReference>
<feature type="active site" description="Proton acceptor; for dehydratase activity" evidence="5">
    <location>
        <position position="1882"/>
    </location>
</feature>
<evidence type="ECO:0000313" key="11">
    <source>
        <dbReference type="Proteomes" id="UP001273589"/>
    </source>
</evidence>
<evidence type="ECO:0000256" key="4">
    <source>
        <dbReference type="ARBA" id="ARBA00023194"/>
    </source>
</evidence>
<dbReference type="InterPro" id="IPR016035">
    <property type="entry name" value="Acyl_Trfase/lysoPLipase"/>
</dbReference>
<evidence type="ECO:0000256" key="5">
    <source>
        <dbReference type="PROSITE-ProRule" id="PRU01363"/>
    </source>
</evidence>
<dbReference type="SMART" id="SM00822">
    <property type="entry name" value="PKS_KR"/>
    <property type="match status" value="1"/>
</dbReference>
<dbReference type="EMBL" id="JARAWN010000033">
    <property type="protein sequence ID" value="MDX3129785.1"/>
    <property type="molecule type" value="Genomic_DNA"/>
</dbReference>
<gene>
    <name evidence="10" type="ORF">PV367_08230</name>
</gene>
<dbReference type="InterPro" id="IPR057326">
    <property type="entry name" value="KR_dom"/>
</dbReference>
<dbReference type="SUPFAM" id="SSF53901">
    <property type="entry name" value="Thiolase-like"/>
    <property type="match status" value="1"/>
</dbReference>
<feature type="compositionally biased region" description="Polar residues" evidence="6">
    <location>
        <begin position="2156"/>
        <end position="2165"/>
    </location>
</feature>
<dbReference type="InterPro" id="IPR020841">
    <property type="entry name" value="PKS_Beta-ketoAc_synthase_dom"/>
</dbReference>
<dbReference type="InterPro" id="IPR003965">
    <property type="entry name" value="Fatty_acid_synthase"/>
</dbReference>
<keyword evidence="4" id="KW-0045">Antibiotic biosynthesis</keyword>
<dbReference type="InterPro" id="IPR016039">
    <property type="entry name" value="Thiolase-like"/>
</dbReference>
<keyword evidence="3" id="KW-0808">Transferase</keyword>
<feature type="region of interest" description="Disordered" evidence="6">
    <location>
        <begin position="2139"/>
        <end position="2187"/>
    </location>
</feature>
<dbReference type="Gene3D" id="3.40.47.10">
    <property type="match status" value="1"/>
</dbReference>
<evidence type="ECO:0000259" key="7">
    <source>
        <dbReference type="PROSITE" id="PS50075"/>
    </source>
</evidence>
<reference evidence="10" key="1">
    <citation type="journal article" date="2023" name="Microb. Genom.">
        <title>Mesoterricola silvestris gen. nov., sp. nov., Mesoterricola sediminis sp. nov., Geothrix oryzae sp. nov., Geothrix edaphica sp. nov., Geothrix rubra sp. nov., and Geothrix limicola sp. nov., six novel members of Acidobacteriota isolated from soils.</title>
        <authorList>
            <person name="Weisberg A.J."/>
            <person name="Pearce E."/>
            <person name="Kramer C.G."/>
            <person name="Chang J.H."/>
            <person name="Clarke C.R."/>
        </authorList>
    </citation>
    <scope>NUCLEOTIDE SEQUENCE</scope>
    <source>
        <strain evidence="10">ND06-05F</strain>
    </source>
</reference>
<dbReference type="PANTHER" id="PTHR43074:SF1">
    <property type="entry name" value="BETA-KETOACYL SYNTHASE FAMILY PROTEIN-RELATED"/>
    <property type="match status" value="1"/>
</dbReference>
<dbReference type="SUPFAM" id="SSF55048">
    <property type="entry name" value="Probable ACP-binding domain of malonyl-CoA ACP transacylase"/>
    <property type="match status" value="1"/>
</dbReference>
<organism evidence="10 11">
    <name type="scientific">Streptomyces europaeiscabiei</name>
    <dbReference type="NCBI Taxonomy" id="146819"/>
    <lineage>
        <taxon>Bacteria</taxon>
        <taxon>Bacillati</taxon>
        <taxon>Actinomycetota</taxon>
        <taxon>Actinomycetes</taxon>
        <taxon>Kitasatosporales</taxon>
        <taxon>Streptomycetaceae</taxon>
        <taxon>Streptomyces</taxon>
    </lineage>
</organism>
<dbReference type="CDD" id="cd00833">
    <property type="entry name" value="PKS"/>
    <property type="match status" value="1"/>
</dbReference>
<dbReference type="InterPro" id="IPR009081">
    <property type="entry name" value="PP-bd_ACP"/>
</dbReference>
<dbReference type="GO" id="GO:0006633">
    <property type="term" value="P:fatty acid biosynthetic process"/>
    <property type="evidence" value="ECO:0007669"/>
    <property type="project" value="InterPro"/>
</dbReference>
<evidence type="ECO:0000256" key="1">
    <source>
        <dbReference type="ARBA" id="ARBA00022450"/>
    </source>
</evidence>
<dbReference type="InterPro" id="IPR049900">
    <property type="entry name" value="PKS_mFAS_DH"/>
</dbReference>
<feature type="domain" description="Carrier" evidence="7">
    <location>
        <begin position="1245"/>
        <end position="1325"/>
    </location>
</feature>
<dbReference type="Gene3D" id="1.10.1200.10">
    <property type="entry name" value="ACP-like"/>
    <property type="match status" value="2"/>
</dbReference>
<feature type="region of interest" description="N-terminal hotdog fold" evidence="5">
    <location>
        <begin position="1850"/>
        <end position="1988"/>
    </location>
</feature>
<dbReference type="SMART" id="SM00825">
    <property type="entry name" value="PKS_KS"/>
    <property type="match status" value="1"/>
</dbReference>
<feature type="region of interest" description="Disordered" evidence="6">
    <location>
        <begin position="1325"/>
        <end position="1353"/>
    </location>
</feature>
<dbReference type="InterPro" id="IPR036736">
    <property type="entry name" value="ACP-like_sf"/>
</dbReference>
<feature type="compositionally biased region" description="Low complexity" evidence="6">
    <location>
        <begin position="979"/>
        <end position="990"/>
    </location>
</feature>
<dbReference type="SUPFAM" id="SSF51735">
    <property type="entry name" value="NAD(P)-binding Rossmann-fold domains"/>
    <property type="match status" value="2"/>
</dbReference>
<feature type="active site" description="Proton donor; for dehydratase activity" evidence="5">
    <location>
        <position position="2061"/>
    </location>
</feature>
<dbReference type="Gene3D" id="3.30.70.250">
    <property type="entry name" value="Malonyl-CoA ACP transacylase, ACP-binding"/>
    <property type="match status" value="1"/>
</dbReference>
<feature type="region of interest" description="Disordered" evidence="6">
    <location>
        <begin position="1927"/>
        <end position="1960"/>
    </location>
</feature>
<dbReference type="InterPro" id="IPR036291">
    <property type="entry name" value="NAD(P)-bd_dom_sf"/>
</dbReference>
<dbReference type="InterPro" id="IPR042104">
    <property type="entry name" value="PKS_dehydratase_sf"/>
</dbReference>
<dbReference type="InterPro" id="IPR052568">
    <property type="entry name" value="PKS-FAS_Synthase"/>
</dbReference>
<accession>A0AAJ2PLJ7</accession>
<dbReference type="InterPro" id="IPR016036">
    <property type="entry name" value="Malonyl_transacylase_ACP-bd"/>
</dbReference>
<comment type="caution">
    <text evidence="10">The sequence shown here is derived from an EMBL/GenBank/DDBJ whole genome shotgun (WGS) entry which is preliminary data.</text>
</comment>
<dbReference type="GO" id="GO:0017000">
    <property type="term" value="P:antibiotic biosynthetic process"/>
    <property type="evidence" value="ECO:0007669"/>
    <property type="project" value="UniProtKB-KW"/>
</dbReference>
<dbReference type="Pfam" id="PF00698">
    <property type="entry name" value="Acyl_transf_1"/>
    <property type="match status" value="1"/>
</dbReference>
<proteinExistence type="predicted"/>
<evidence type="ECO:0000256" key="2">
    <source>
        <dbReference type="ARBA" id="ARBA00022553"/>
    </source>
</evidence>
<dbReference type="Gene3D" id="3.40.50.720">
    <property type="entry name" value="NAD(P)-binding Rossmann-like Domain"/>
    <property type="match status" value="1"/>
</dbReference>
<dbReference type="PROSITE" id="PS52019">
    <property type="entry name" value="PKS_MFAS_DH"/>
    <property type="match status" value="1"/>
</dbReference>
<dbReference type="Pfam" id="PF02801">
    <property type="entry name" value="Ketoacyl-synt_C"/>
    <property type="match status" value="1"/>
</dbReference>
<feature type="region of interest" description="Disordered" evidence="6">
    <location>
        <begin position="1"/>
        <end position="55"/>
    </location>
</feature>
<dbReference type="PANTHER" id="PTHR43074">
    <property type="entry name" value="OMEGA-3 POLYUNSATURATED FATTY ACID SYNTHASE PFAB-RELATED"/>
    <property type="match status" value="1"/>
</dbReference>
<dbReference type="InterPro" id="IPR014031">
    <property type="entry name" value="Ketoacyl_synth_C"/>
</dbReference>
<dbReference type="InterPro" id="IPR001227">
    <property type="entry name" value="Ac_transferase_dom_sf"/>
</dbReference>
<evidence type="ECO:0000256" key="6">
    <source>
        <dbReference type="SAM" id="MobiDB-lite"/>
    </source>
</evidence>
<dbReference type="PROSITE" id="PS50075">
    <property type="entry name" value="CARRIER"/>
    <property type="match status" value="2"/>
</dbReference>
<protein>
    <submittedName>
        <fullName evidence="10">SDR family NAD(P)-dependent oxidoreductase</fullName>
    </submittedName>
</protein>
<dbReference type="InterPro" id="IPR013968">
    <property type="entry name" value="PKS_KR"/>
</dbReference>
<dbReference type="Pfam" id="PF16197">
    <property type="entry name" value="KAsynt_C_assoc"/>
    <property type="match status" value="1"/>
</dbReference>
<dbReference type="RefSeq" id="WP_319690256.1">
    <property type="nucleotide sequence ID" value="NZ_JARAWN010000033.1"/>
</dbReference>
<evidence type="ECO:0000313" key="10">
    <source>
        <dbReference type="EMBL" id="MDX3129785.1"/>
    </source>
</evidence>
<dbReference type="Pfam" id="PF00109">
    <property type="entry name" value="ketoacyl-synt"/>
    <property type="match status" value="1"/>
</dbReference>
<feature type="region of interest" description="Disordered" evidence="6">
    <location>
        <begin position="1552"/>
        <end position="1573"/>
    </location>
</feature>
<dbReference type="InterPro" id="IPR014043">
    <property type="entry name" value="Acyl_transferase_dom"/>
</dbReference>
<dbReference type="PROSITE" id="PS52004">
    <property type="entry name" value="KS3_2"/>
    <property type="match status" value="1"/>
</dbReference>
<dbReference type="GO" id="GO:0005835">
    <property type="term" value="C:fatty acid synthase complex"/>
    <property type="evidence" value="ECO:0007669"/>
    <property type="project" value="InterPro"/>
</dbReference>
<dbReference type="Pfam" id="PF08659">
    <property type="entry name" value="KR"/>
    <property type="match status" value="1"/>
</dbReference>
<dbReference type="SMART" id="SM00827">
    <property type="entry name" value="PKS_AT"/>
    <property type="match status" value="1"/>
</dbReference>
<evidence type="ECO:0000259" key="9">
    <source>
        <dbReference type="PROSITE" id="PS52019"/>
    </source>
</evidence>